<proteinExistence type="predicted"/>
<organism evidence="1 2">
    <name type="scientific">Liparis tanakae</name>
    <name type="common">Tanaka's snailfish</name>
    <dbReference type="NCBI Taxonomy" id="230148"/>
    <lineage>
        <taxon>Eukaryota</taxon>
        <taxon>Metazoa</taxon>
        <taxon>Chordata</taxon>
        <taxon>Craniata</taxon>
        <taxon>Vertebrata</taxon>
        <taxon>Euteleostomi</taxon>
        <taxon>Actinopterygii</taxon>
        <taxon>Neopterygii</taxon>
        <taxon>Teleostei</taxon>
        <taxon>Neoteleostei</taxon>
        <taxon>Acanthomorphata</taxon>
        <taxon>Eupercaria</taxon>
        <taxon>Perciformes</taxon>
        <taxon>Cottioidei</taxon>
        <taxon>Cottales</taxon>
        <taxon>Liparidae</taxon>
        <taxon>Liparis</taxon>
    </lineage>
</organism>
<keyword evidence="2" id="KW-1185">Reference proteome</keyword>
<accession>A0A4Z2HKE7</accession>
<protein>
    <submittedName>
        <fullName evidence="1">Unconventional myosin-Id</fullName>
    </submittedName>
</protein>
<comment type="caution">
    <text evidence="1">The sequence shown here is derived from an EMBL/GenBank/DDBJ whole genome shotgun (WGS) entry which is preliminary data.</text>
</comment>
<name>A0A4Z2HKE7_9TELE</name>
<dbReference type="EMBL" id="SRLO01000237">
    <property type="protein sequence ID" value="TNN65342.1"/>
    <property type="molecule type" value="Genomic_DNA"/>
</dbReference>
<dbReference type="AlphaFoldDB" id="A0A4Z2HKE7"/>
<sequence length="98" mass="10719">MAEHESLEYGKADFVLLDNVSTEEFMANLKLSRSVTPLMKASSLLTRLKCRAFDSLPDAALTCGTVPEVACAECYLWRSKGVCFAVGVDHFEEGARGI</sequence>
<evidence type="ECO:0000313" key="2">
    <source>
        <dbReference type="Proteomes" id="UP000314294"/>
    </source>
</evidence>
<reference evidence="1 2" key="1">
    <citation type="submission" date="2019-03" db="EMBL/GenBank/DDBJ databases">
        <title>First draft genome of Liparis tanakae, snailfish: a comprehensive survey of snailfish specific genes.</title>
        <authorList>
            <person name="Kim W."/>
            <person name="Song I."/>
            <person name="Jeong J.-H."/>
            <person name="Kim D."/>
            <person name="Kim S."/>
            <person name="Ryu S."/>
            <person name="Song J.Y."/>
            <person name="Lee S.K."/>
        </authorList>
    </citation>
    <scope>NUCLEOTIDE SEQUENCE [LARGE SCALE GENOMIC DNA]</scope>
    <source>
        <tissue evidence="1">Muscle</tissue>
    </source>
</reference>
<dbReference type="OrthoDB" id="8958276at2759"/>
<dbReference type="Proteomes" id="UP000314294">
    <property type="component" value="Unassembled WGS sequence"/>
</dbReference>
<evidence type="ECO:0000313" key="1">
    <source>
        <dbReference type="EMBL" id="TNN65342.1"/>
    </source>
</evidence>
<gene>
    <name evidence="1" type="primary">Myo1d_1</name>
    <name evidence="1" type="ORF">EYF80_024497</name>
</gene>